<feature type="compositionally biased region" description="Polar residues" evidence="1">
    <location>
        <begin position="296"/>
        <end position="308"/>
    </location>
</feature>
<dbReference type="InterPro" id="IPR045206">
    <property type="entry name" value="Maestro_heat-like_prot"/>
</dbReference>
<dbReference type="PANTHER" id="PTHR23120">
    <property type="entry name" value="MAESTRO-RELATED HEAT DOMAIN-CONTAINING"/>
    <property type="match status" value="1"/>
</dbReference>
<keyword evidence="4" id="KW-1185">Reference proteome</keyword>
<dbReference type="EMBL" id="KE163791">
    <property type="protein sequence ID" value="EPQ13812.1"/>
    <property type="molecule type" value="Genomic_DNA"/>
</dbReference>
<dbReference type="SUPFAM" id="SSF48371">
    <property type="entry name" value="ARM repeat"/>
    <property type="match status" value="1"/>
</dbReference>
<feature type="domain" description="Maestro/Maestro-like HEAT-repeats" evidence="2">
    <location>
        <begin position="16"/>
        <end position="109"/>
    </location>
</feature>
<sequence>MKEPILWRHWNLCDVLIFMDQSAWDSNATLRQMAIRGLGNTASGAPQKVRKHKQLMLESVIRGLYHLARTEVVCESLKALRKILELLTDRDVSFYFKEIVLQTRTFFEDLTCLPSGRRCSTMDCDTENSVFQACRDVLVVSIPFLGLQDLYGVLDRLLDGQDPPRARDFYRQFCVKLAKKNQEILWILHTHSFTFFSSNWEMIRSTAVKLTDAIVLNLTNQYVELLDKEQLITPITSSPLLFITTQCTISLGLYVGEEEGEEEEEEEKEKEEKEEEEEEEEGEEEEKEKEKEKDNNQPPSQCCSVVEH</sequence>
<organism evidence="3 4">
    <name type="scientific">Myotis brandtii</name>
    <name type="common">Brandt's bat</name>
    <dbReference type="NCBI Taxonomy" id="109478"/>
    <lineage>
        <taxon>Eukaryota</taxon>
        <taxon>Metazoa</taxon>
        <taxon>Chordata</taxon>
        <taxon>Craniata</taxon>
        <taxon>Vertebrata</taxon>
        <taxon>Euteleostomi</taxon>
        <taxon>Mammalia</taxon>
        <taxon>Eutheria</taxon>
        <taxon>Laurasiatheria</taxon>
        <taxon>Chiroptera</taxon>
        <taxon>Yangochiroptera</taxon>
        <taxon>Vespertilionidae</taxon>
        <taxon>Myotis</taxon>
    </lineage>
</organism>
<evidence type="ECO:0000313" key="4">
    <source>
        <dbReference type="Proteomes" id="UP000052978"/>
    </source>
</evidence>
<reference evidence="3 4" key="1">
    <citation type="journal article" date="2013" name="Nat. Commun.">
        <title>Genome analysis reveals insights into physiology and longevity of the Brandt's bat Myotis brandtii.</title>
        <authorList>
            <person name="Seim I."/>
            <person name="Fang X."/>
            <person name="Xiong Z."/>
            <person name="Lobanov A.V."/>
            <person name="Huang Z."/>
            <person name="Ma S."/>
            <person name="Feng Y."/>
            <person name="Turanov A.A."/>
            <person name="Zhu Y."/>
            <person name="Lenz T.L."/>
            <person name="Gerashchenko M.V."/>
            <person name="Fan D."/>
            <person name="Hee Yim S."/>
            <person name="Yao X."/>
            <person name="Jordan D."/>
            <person name="Xiong Y."/>
            <person name="Ma Y."/>
            <person name="Lyapunov A.N."/>
            <person name="Chen G."/>
            <person name="Kulakova O.I."/>
            <person name="Sun Y."/>
            <person name="Lee S.G."/>
            <person name="Bronson R.T."/>
            <person name="Moskalev A.A."/>
            <person name="Sunyaev S.R."/>
            <person name="Zhang G."/>
            <person name="Krogh A."/>
            <person name="Wang J."/>
            <person name="Gladyshev V.N."/>
        </authorList>
    </citation>
    <scope>NUCLEOTIDE SEQUENCE [LARGE SCALE GENOMIC DNA]</scope>
</reference>
<dbReference type="InterPro" id="IPR055406">
    <property type="entry name" value="HEAT_Maestro"/>
</dbReference>
<feature type="region of interest" description="Disordered" evidence="1">
    <location>
        <begin position="256"/>
        <end position="308"/>
    </location>
</feature>
<evidence type="ECO:0000256" key="1">
    <source>
        <dbReference type="SAM" id="MobiDB-lite"/>
    </source>
</evidence>
<name>S7PYX8_MYOBR</name>
<proteinExistence type="predicted"/>
<protein>
    <submittedName>
        <fullName evidence="3">HEAT repeat-containing protein 7B2</fullName>
    </submittedName>
</protein>
<evidence type="ECO:0000259" key="2">
    <source>
        <dbReference type="Pfam" id="PF23227"/>
    </source>
</evidence>
<feature type="compositionally biased region" description="Acidic residues" evidence="1">
    <location>
        <begin position="256"/>
        <end position="287"/>
    </location>
</feature>
<gene>
    <name evidence="3" type="ORF">D623_10012287</name>
</gene>
<dbReference type="Proteomes" id="UP000052978">
    <property type="component" value="Unassembled WGS sequence"/>
</dbReference>
<accession>S7PYX8</accession>
<dbReference type="PANTHER" id="PTHR23120:SF22">
    <property type="entry name" value="MAESTRO HEAT-LIKE REPEAT-CONTAINING PROTEIN FAMILY MEMBER 2B"/>
    <property type="match status" value="1"/>
</dbReference>
<dbReference type="InterPro" id="IPR016024">
    <property type="entry name" value="ARM-type_fold"/>
</dbReference>
<evidence type="ECO:0000313" key="3">
    <source>
        <dbReference type="EMBL" id="EPQ13812.1"/>
    </source>
</evidence>
<feature type="domain" description="Maestro/Maestro-like HEAT-repeats" evidence="2">
    <location>
        <begin position="124"/>
        <end position="233"/>
    </location>
</feature>
<dbReference type="GO" id="GO:0001669">
    <property type="term" value="C:acrosomal vesicle"/>
    <property type="evidence" value="ECO:0007669"/>
    <property type="project" value="TreeGrafter"/>
</dbReference>
<dbReference type="AlphaFoldDB" id="S7PYX8"/>
<dbReference type="Pfam" id="PF23227">
    <property type="entry name" value="HEAT_MROH2B_C"/>
    <property type="match status" value="2"/>
</dbReference>